<keyword evidence="1 6" id="KW-0963">Cytoplasm</keyword>
<dbReference type="AlphaFoldDB" id="A0A9D2IFJ4"/>
<dbReference type="NCBIfam" id="TIGR00138">
    <property type="entry name" value="rsmG_gidB"/>
    <property type="match status" value="1"/>
</dbReference>
<feature type="binding site" evidence="6">
    <location>
        <position position="79"/>
    </location>
    <ligand>
        <name>S-adenosyl-L-methionine</name>
        <dbReference type="ChEBI" id="CHEBI:59789"/>
    </ligand>
</feature>
<dbReference type="HAMAP" id="MF_00074">
    <property type="entry name" value="16SrRNA_methyltr_G"/>
    <property type="match status" value="1"/>
</dbReference>
<proteinExistence type="inferred from homology"/>
<sequence length="240" mass="27167">MSYNLDKFKAGLKELNIVLDQNQTEQFLNYYEMLIQWNKVMNLTGITEFDQVVEKHFLDSLCLVKSVDLTKKYRILDLGTGAGFPGIPLKIAFPDMEIVLMDSLNKRIRFLNEVIQTLGLTEISAVHGRAEEMAKKAEYRENFDICVSRAVANLSSLAEYCIPFVKKDGMFLSYKSGEADSEILQAKHAIFLLGGKIGDIVKYRIPGTDMNRSLVKIYKVKNTPKAYPRKAGTPSKNPLK</sequence>
<comment type="subcellular location">
    <subcellularLocation>
        <location evidence="6">Cytoplasm</location>
    </subcellularLocation>
</comment>
<dbReference type="CDD" id="cd02440">
    <property type="entry name" value="AdoMet_MTases"/>
    <property type="match status" value="1"/>
</dbReference>
<dbReference type="GO" id="GO:0005829">
    <property type="term" value="C:cytosol"/>
    <property type="evidence" value="ECO:0007669"/>
    <property type="project" value="TreeGrafter"/>
</dbReference>
<evidence type="ECO:0000256" key="5">
    <source>
        <dbReference type="ARBA" id="ARBA00022691"/>
    </source>
</evidence>
<feature type="binding site" evidence="6">
    <location>
        <begin position="130"/>
        <end position="131"/>
    </location>
    <ligand>
        <name>S-adenosyl-L-methionine</name>
        <dbReference type="ChEBI" id="CHEBI:59789"/>
    </ligand>
</feature>
<reference evidence="7" key="1">
    <citation type="journal article" date="2021" name="PeerJ">
        <title>Extensive microbial diversity within the chicken gut microbiome revealed by metagenomics and culture.</title>
        <authorList>
            <person name="Gilroy R."/>
            <person name="Ravi A."/>
            <person name="Getino M."/>
            <person name="Pursley I."/>
            <person name="Horton D.L."/>
            <person name="Alikhan N.F."/>
            <person name="Baker D."/>
            <person name="Gharbi K."/>
            <person name="Hall N."/>
            <person name="Watson M."/>
            <person name="Adriaenssens E.M."/>
            <person name="Foster-Nyarko E."/>
            <person name="Jarju S."/>
            <person name="Secka A."/>
            <person name="Antonio M."/>
            <person name="Oren A."/>
            <person name="Chaudhuri R.R."/>
            <person name="La Ragione R."/>
            <person name="Hildebrand F."/>
            <person name="Pallen M.J."/>
        </authorList>
    </citation>
    <scope>NUCLEOTIDE SEQUENCE</scope>
    <source>
        <strain evidence="7">CHK192-9172</strain>
    </source>
</reference>
<evidence type="ECO:0000256" key="6">
    <source>
        <dbReference type="HAMAP-Rule" id="MF_00074"/>
    </source>
</evidence>
<dbReference type="GO" id="GO:0070043">
    <property type="term" value="F:rRNA (guanine-N7-)-methyltransferase activity"/>
    <property type="evidence" value="ECO:0007669"/>
    <property type="project" value="UniProtKB-UniRule"/>
</dbReference>
<comment type="function">
    <text evidence="6">Specifically methylates the N7 position of a guanine in 16S rRNA.</text>
</comment>
<dbReference type="InterPro" id="IPR003682">
    <property type="entry name" value="rRNA_ssu_MeTfrase_G"/>
</dbReference>
<keyword evidence="3 6" id="KW-0489">Methyltransferase</keyword>
<feature type="binding site" evidence="6">
    <location>
        <position position="149"/>
    </location>
    <ligand>
        <name>S-adenosyl-L-methionine</name>
        <dbReference type="ChEBI" id="CHEBI:59789"/>
    </ligand>
</feature>
<dbReference type="Proteomes" id="UP000824024">
    <property type="component" value="Unassembled WGS sequence"/>
</dbReference>
<dbReference type="PIRSF" id="PIRSF003078">
    <property type="entry name" value="GidB"/>
    <property type="match status" value="1"/>
</dbReference>
<accession>A0A9D2IFJ4</accession>
<name>A0A9D2IFJ4_9FIRM</name>
<organism evidence="7 8">
    <name type="scientific">Candidatus Eubacterium avistercoris</name>
    <dbReference type="NCBI Taxonomy" id="2838567"/>
    <lineage>
        <taxon>Bacteria</taxon>
        <taxon>Bacillati</taxon>
        <taxon>Bacillota</taxon>
        <taxon>Clostridia</taxon>
        <taxon>Eubacteriales</taxon>
        <taxon>Eubacteriaceae</taxon>
        <taxon>Eubacterium</taxon>
    </lineage>
</organism>
<dbReference type="PANTHER" id="PTHR31760">
    <property type="entry name" value="S-ADENOSYL-L-METHIONINE-DEPENDENT METHYLTRANSFERASES SUPERFAMILY PROTEIN"/>
    <property type="match status" value="1"/>
</dbReference>
<dbReference type="InterPro" id="IPR029063">
    <property type="entry name" value="SAM-dependent_MTases_sf"/>
</dbReference>
<dbReference type="EC" id="2.1.1.-" evidence="6"/>
<evidence type="ECO:0000313" key="7">
    <source>
        <dbReference type="EMBL" id="HIZ06508.1"/>
    </source>
</evidence>
<dbReference type="Pfam" id="PF02527">
    <property type="entry name" value="GidB"/>
    <property type="match status" value="1"/>
</dbReference>
<reference evidence="7" key="2">
    <citation type="submission" date="2021-04" db="EMBL/GenBank/DDBJ databases">
        <authorList>
            <person name="Gilroy R."/>
        </authorList>
    </citation>
    <scope>NUCLEOTIDE SEQUENCE</scope>
    <source>
        <strain evidence="7">CHK192-9172</strain>
    </source>
</reference>
<keyword evidence="4 6" id="KW-0808">Transferase</keyword>
<dbReference type="PANTHER" id="PTHR31760:SF0">
    <property type="entry name" value="S-ADENOSYL-L-METHIONINE-DEPENDENT METHYLTRANSFERASES SUPERFAMILY PROTEIN"/>
    <property type="match status" value="1"/>
</dbReference>
<keyword evidence="2 6" id="KW-0698">rRNA processing</keyword>
<feature type="binding site" evidence="6">
    <location>
        <position position="84"/>
    </location>
    <ligand>
        <name>S-adenosyl-L-methionine</name>
        <dbReference type="ChEBI" id="CHEBI:59789"/>
    </ligand>
</feature>
<evidence type="ECO:0000256" key="1">
    <source>
        <dbReference type="ARBA" id="ARBA00022490"/>
    </source>
</evidence>
<dbReference type="FunFam" id="3.40.50.150:FF:000041">
    <property type="entry name" value="Ribosomal RNA small subunit methyltransferase G"/>
    <property type="match status" value="1"/>
</dbReference>
<dbReference type="Gene3D" id="3.40.50.150">
    <property type="entry name" value="Vaccinia Virus protein VP39"/>
    <property type="match status" value="1"/>
</dbReference>
<comment type="caution">
    <text evidence="7">The sequence shown here is derived from an EMBL/GenBank/DDBJ whole genome shotgun (WGS) entry which is preliminary data.</text>
</comment>
<comment type="caution">
    <text evidence="6">Lacks conserved residue(s) required for the propagation of feature annotation.</text>
</comment>
<dbReference type="SUPFAM" id="SSF53335">
    <property type="entry name" value="S-adenosyl-L-methionine-dependent methyltransferases"/>
    <property type="match status" value="1"/>
</dbReference>
<gene>
    <name evidence="6 7" type="primary">rsmG</name>
    <name evidence="7" type="ORF">IAA08_01070</name>
</gene>
<keyword evidence="5 6" id="KW-0949">S-adenosyl-L-methionine</keyword>
<comment type="similarity">
    <text evidence="6">Belongs to the methyltransferase superfamily. RNA methyltransferase RsmG family.</text>
</comment>
<evidence type="ECO:0000256" key="2">
    <source>
        <dbReference type="ARBA" id="ARBA00022552"/>
    </source>
</evidence>
<evidence type="ECO:0000256" key="3">
    <source>
        <dbReference type="ARBA" id="ARBA00022603"/>
    </source>
</evidence>
<evidence type="ECO:0000313" key="8">
    <source>
        <dbReference type="Proteomes" id="UP000824024"/>
    </source>
</evidence>
<dbReference type="EMBL" id="DXCH01000031">
    <property type="protein sequence ID" value="HIZ06508.1"/>
    <property type="molecule type" value="Genomic_DNA"/>
</dbReference>
<protein>
    <recommendedName>
        <fullName evidence="6">Ribosomal RNA small subunit methyltransferase G</fullName>
        <ecNumber evidence="6">2.1.1.-</ecNumber>
    </recommendedName>
    <alternativeName>
        <fullName evidence="6">16S rRNA 7-methylguanosine methyltransferase</fullName>
        <shortName evidence="6">16S rRNA m7G methyltransferase</shortName>
    </alternativeName>
</protein>
<evidence type="ECO:0000256" key="4">
    <source>
        <dbReference type="ARBA" id="ARBA00022679"/>
    </source>
</evidence>